<keyword evidence="2" id="KW-1133">Transmembrane helix</keyword>
<dbReference type="Proteomes" id="UP000295781">
    <property type="component" value="Chromosome"/>
</dbReference>
<protein>
    <submittedName>
        <fullName evidence="3">Uncharacterized protein</fullName>
    </submittedName>
</protein>
<organism evidence="3 4">
    <name type="scientific">Sorangium cellulosum</name>
    <name type="common">Polyangium cellulosum</name>
    <dbReference type="NCBI Taxonomy" id="56"/>
    <lineage>
        <taxon>Bacteria</taxon>
        <taxon>Pseudomonadati</taxon>
        <taxon>Myxococcota</taxon>
        <taxon>Polyangia</taxon>
        <taxon>Polyangiales</taxon>
        <taxon>Polyangiaceae</taxon>
        <taxon>Sorangium</taxon>
    </lineage>
</organism>
<dbReference type="EMBL" id="CP012670">
    <property type="protein sequence ID" value="AUX27267.1"/>
    <property type="molecule type" value="Genomic_DNA"/>
</dbReference>
<feature type="compositionally biased region" description="Low complexity" evidence="1">
    <location>
        <begin position="72"/>
        <end position="82"/>
    </location>
</feature>
<proteinExistence type="predicted"/>
<keyword evidence="2" id="KW-0812">Transmembrane</keyword>
<keyword evidence="2" id="KW-0472">Membrane</keyword>
<name>A0A4P2QC08_SORCE</name>
<gene>
    <name evidence="3" type="ORF">SOCEGT47_078510</name>
</gene>
<dbReference type="AlphaFoldDB" id="A0A4P2QC08"/>
<evidence type="ECO:0000256" key="2">
    <source>
        <dbReference type="SAM" id="Phobius"/>
    </source>
</evidence>
<accession>A0A4P2QC08</accession>
<feature type="transmembrane region" description="Helical" evidence="2">
    <location>
        <begin position="20"/>
        <end position="40"/>
    </location>
</feature>
<reference evidence="3 4" key="1">
    <citation type="submission" date="2015-09" db="EMBL/GenBank/DDBJ databases">
        <title>Sorangium comparison.</title>
        <authorList>
            <person name="Zaburannyi N."/>
            <person name="Bunk B."/>
            <person name="Overmann J."/>
            <person name="Mueller R."/>
        </authorList>
    </citation>
    <scope>NUCLEOTIDE SEQUENCE [LARGE SCALE GENOMIC DNA]</scope>
    <source>
        <strain evidence="3 4">So ceGT47</strain>
    </source>
</reference>
<evidence type="ECO:0000313" key="3">
    <source>
        <dbReference type="EMBL" id="AUX27267.1"/>
    </source>
</evidence>
<evidence type="ECO:0000313" key="4">
    <source>
        <dbReference type="Proteomes" id="UP000295781"/>
    </source>
</evidence>
<feature type="region of interest" description="Disordered" evidence="1">
    <location>
        <begin position="49"/>
        <end position="106"/>
    </location>
</feature>
<feature type="compositionally biased region" description="Low complexity" evidence="1">
    <location>
        <begin position="49"/>
        <end position="59"/>
    </location>
</feature>
<sequence length="106" mass="10766">MLRLIGKLNEGSLLRRTLLHMAVFAAGSASVLALMSVVVLSSARALLPSHGATEAGAGETTEEPDKARDAEAGSPEAAADGAGAKGGTRTVAQMRAAKRRDGALVR</sequence>
<evidence type="ECO:0000256" key="1">
    <source>
        <dbReference type="SAM" id="MobiDB-lite"/>
    </source>
</evidence>